<dbReference type="Proteomes" id="UP001152024">
    <property type="component" value="Unassembled WGS sequence"/>
</dbReference>
<reference evidence="1" key="1">
    <citation type="submission" date="2022-09" db="EMBL/GenBank/DDBJ databases">
        <title>Fusarium specimens isolated from Avocado Roots.</title>
        <authorList>
            <person name="Stajich J."/>
            <person name="Roper C."/>
            <person name="Heimlech-Rivalta G."/>
        </authorList>
    </citation>
    <scope>NUCLEOTIDE SEQUENCE</scope>
    <source>
        <strain evidence="1">CF00095</strain>
    </source>
</reference>
<organism evidence="1 2">
    <name type="scientific">Fusarium equiseti</name>
    <name type="common">Fusarium scirpi</name>
    <dbReference type="NCBI Taxonomy" id="61235"/>
    <lineage>
        <taxon>Eukaryota</taxon>
        <taxon>Fungi</taxon>
        <taxon>Dikarya</taxon>
        <taxon>Ascomycota</taxon>
        <taxon>Pezizomycotina</taxon>
        <taxon>Sordariomycetes</taxon>
        <taxon>Hypocreomycetidae</taxon>
        <taxon>Hypocreales</taxon>
        <taxon>Nectriaceae</taxon>
        <taxon>Fusarium</taxon>
        <taxon>Fusarium incarnatum-equiseti species complex</taxon>
    </lineage>
</organism>
<evidence type="ECO:0008006" key="3">
    <source>
        <dbReference type="Google" id="ProtNLM"/>
    </source>
</evidence>
<keyword evidence="2" id="KW-1185">Reference proteome</keyword>
<evidence type="ECO:0000313" key="2">
    <source>
        <dbReference type="Proteomes" id="UP001152024"/>
    </source>
</evidence>
<dbReference type="EMBL" id="JAOQBH010000003">
    <property type="protein sequence ID" value="KAJ4138455.1"/>
    <property type="molecule type" value="Genomic_DNA"/>
</dbReference>
<accession>A0ABQ8RNA6</accession>
<protein>
    <recommendedName>
        <fullName evidence="3">F-box domain-containing protein</fullName>
    </recommendedName>
</protein>
<sequence>MDPFHGLPTLVIDRVFYQLGDTTSITQLIRASPSMLSHWVQYRKGITRHIVIDILSVDDSGCLLDDALRILDIQDARSARECYSQVEFMEPRKVMRSNLLWTLFLLLSQLISFIVDFVSKAASPYLPKAYLGIPNSLGRGSYFKGKDLGNTRIEFSNLTSSEKYRFLRAFLRYELICRICHPEAWTMFEKQGIYAKVMSDIGDNGAMDPAMLNTVHEYYQGLYGAIFAHCRDAWVPGQPRKDMSSFDYDLLFPDTIFLDAKAYLRDLGIYDTGIVRMLPCFGIDHLTVIIHGLNRGGDHAHHIRHSFHLLSTTRPCAYYPWIDDQHAGENYIRYPAYNRLLQGQTVYLNRADRLSDAEIALYQSGQSDSPAPRWLELHSLQLRIYRQRAWGLLDDDRFYPRRQHQLPTLDELSDLEKGFGEDGQIDRGLERSRRRSQKWHDYDTYGDLLDRPAEPWNEEDDNAGTLVGDLDQMEEIMDGSYMGTSPGFALCTIR</sequence>
<comment type="caution">
    <text evidence="1">The sequence shown here is derived from an EMBL/GenBank/DDBJ whole genome shotgun (WGS) entry which is preliminary data.</text>
</comment>
<proteinExistence type="predicted"/>
<evidence type="ECO:0000313" key="1">
    <source>
        <dbReference type="EMBL" id="KAJ4138455.1"/>
    </source>
</evidence>
<name>A0ABQ8RNA6_FUSEQ</name>
<gene>
    <name evidence="1" type="ORF">NW768_002289</name>
</gene>